<organism evidence="1 2">
    <name type="scientific">Paraburkholderia fungorum</name>
    <dbReference type="NCBI Taxonomy" id="134537"/>
    <lineage>
        <taxon>Bacteria</taxon>
        <taxon>Pseudomonadati</taxon>
        <taxon>Pseudomonadota</taxon>
        <taxon>Betaproteobacteria</taxon>
        <taxon>Burkholderiales</taxon>
        <taxon>Burkholderiaceae</taxon>
        <taxon>Paraburkholderia</taxon>
    </lineage>
</organism>
<evidence type="ECO:0000313" key="1">
    <source>
        <dbReference type="EMBL" id="MDT8842180.1"/>
    </source>
</evidence>
<name>A0AAP5QGN1_9BURK</name>
<proteinExistence type="predicted"/>
<dbReference type="AlphaFoldDB" id="A0AAP5QGN1"/>
<evidence type="ECO:0000313" key="2">
    <source>
        <dbReference type="Proteomes" id="UP001246473"/>
    </source>
</evidence>
<gene>
    <name evidence="1" type="ORF">ParKJ_32610</name>
</gene>
<reference evidence="1" key="1">
    <citation type="submission" date="2022-08" db="EMBL/GenBank/DDBJ databases">
        <authorList>
            <person name="Kim S.-J."/>
        </authorList>
    </citation>
    <scope>NUCLEOTIDE SEQUENCE</scope>
    <source>
        <strain evidence="1">KJ</strain>
    </source>
</reference>
<sequence>MARRADGFGAALFRRSEASRRRADRAPPLQKKVDLFGVRINEAMCSPGRWEGEAENKKGLPVGQAFDVVSTFRTG</sequence>
<dbReference type="EMBL" id="JANSLM010000016">
    <property type="protein sequence ID" value="MDT8842180.1"/>
    <property type="molecule type" value="Genomic_DNA"/>
</dbReference>
<accession>A0AAP5QGN1</accession>
<protein>
    <submittedName>
        <fullName evidence="1">Uncharacterized protein</fullName>
    </submittedName>
</protein>
<comment type="caution">
    <text evidence="1">The sequence shown here is derived from an EMBL/GenBank/DDBJ whole genome shotgun (WGS) entry which is preliminary data.</text>
</comment>
<dbReference type="RefSeq" id="WP_106354991.1">
    <property type="nucleotide sequence ID" value="NZ_PVZM01000020.1"/>
</dbReference>
<dbReference type="Proteomes" id="UP001246473">
    <property type="component" value="Unassembled WGS sequence"/>
</dbReference>